<evidence type="ECO:0000259" key="7">
    <source>
        <dbReference type="PROSITE" id="PS50102"/>
    </source>
</evidence>
<accession>A0A834LB48</accession>
<comment type="similarity">
    <text evidence="2">Belongs to the RRM RBM34 family.</text>
</comment>
<feature type="region of interest" description="Disordered" evidence="6">
    <location>
        <begin position="497"/>
        <end position="631"/>
    </location>
</feature>
<organism evidence="8 9">
    <name type="scientific">Rhododendron simsii</name>
    <name type="common">Sims's rhododendron</name>
    <dbReference type="NCBI Taxonomy" id="118357"/>
    <lineage>
        <taxon>Eukaryota</taxon>
        <taxon>Viridiplantae</taxon>
        <taxon>Streptophyta</taxon>
        <taxon>Embryophyta</taxon>
        <taxon>Tracheophyta</taxon>
        <taxon>Spermatophyta</taxon>
        <taxon>Magnoliopsida</taxon>
        <taxon>eudicotyledons</taxon>
        <taxon>Gunneridae</taxon>
        <taxon>Pentapetalae</taxon>
        <taxon>asterids</taxon>
        <taxon>Ericales</taxon>
        <taxon>Ericaceae</taxon>
        <taxon>Ericoideae</taxon>
        <taxon>Rhodoreae</taxon>
        <taxon>Rhododendron</taxon>
    </lineage>
</organism>
<keyword evidence="4" id="KW-0539">Nucleus</keyword>
<feature type="compositionally biased region" description="Basic and acidic residues" evidence="6">
    <location>
        <begin position="172"/>
        <end position="185"/>
    </location>
</feature>
<evidence type="ECO:0000256" key="2">
    <source>
        <dbReference type="ARBA" id="ARBA00007077"/>
    </source>
</evidence>
<evidence type="ECO:0000256" key="3">
    <source>
        <dbReference type="ARBA" id="ARBA00022884"/>
    </source>
</evidence>
<feature type="domain" description="RRM" evidence="7">
    <location>
        <begin position="408"/>
        <end position="500"/>
    </location>
</feature>
<reference evidence="8" key="1">
    <citation type="submission" date="2019-11" db="EMBL/GenBank/DDBJ databases">
        <authorList>
            <person name="Liu Y."/>
            <person name="Hou J."/>
            <person name="Li T.-Q."/>
            <person name="Guan C.-H."/>
            <person name="Wu X."/>
            <person name="Wu H.-Z."/>
            <person name="Ling F."/>
            <person name="Zhang R."/>
            <person name="Shi X.-G."/>
            <person name="Ren J.-P."/>
            <person name="Chen E.-F."/>
            <person name="Sun J.-M."/>
        </authorList>
    </citation>
    <scope>NUCLEOTIDE SEQUENCE</scope>
    <source>
        <strain evidence="8">Adult_tree_wgs_1</strain>
        <tissue evidence="8">Leaves</tissue>
    </source>
</reference>
<dbReference type="InterPro" id="IPR000504">
    <property type="entry name" value="RRM_dom"/>
</dbReference>
<evidence type="ECO:0000313" key="9">
    <source>
        <dbReference type="Proteomes" id="UP000626092"/>
    </source>
</evidence>
<dbReference type="PANTHER" id="PTHR23236:SF25">
    <property type="entry name" value="RNA-BINDING PROTEIN 34"/>
    <property type="match status" value="1"/>
</dbReference>
<evidence type="ECO:0000256" key="6">
    <source>
        <dbReference type="SAM" id="MobiDB-lite"/>
    </source>
</evidence>
<comment type="caution">
    <text evidence="8">The sequence shown here is derived from an EMBL/GenBank/DDBJ whole genome shotgun (WGS) entry which is preliminary data.</text>
</comment>
<evidence type="ECO:0000256" key="4">
    <source>
        <dbReference type="ARBA" id="ARBA00023242"/>
    </source>
</evidence>
<proteinExistence type="inferred from homology"/>
<dbReference type="EMBL" id="WJXA01000011">
    <property type="protein sequence ID" value="KAF7127524.1"/>
    <property type="molecule type" value="Genomic_DNA"/>
</dbReference>
<dbReference type="PROSITE" id="PS50102">
    <property type="entry name" value="RRM"/>
    <property type="match status" value="2"/>
</dbReference>
<dbReference type="SUPFAM" id="SSF54928">
    <property type="entry name" value="RNA-binding domain, RBD"/>
    <property type="match status" value="1"/>
</dbReference>
<feature type="compositionally biased region" description="Polar residues" evidence="6">
    <location>
        <begin position="529"/>
        <end position="545"/>
    </location>
</feature>
<dbReference type="InterPro" id="IPR035979">
    <property type="entry name" value="RBD_domain_sf"/>
</dbReference>
<dbReference type="Gene3D" id="3.30.70.330">
    <property type="match status" value="2"/>
</dbReference>
<dbReference type="GO" id="GO:0003723">
    <property type="term" value="F:RNA binding"/>
    <property type="evidence" value="ECO:0007669"/>
    <property type="project" value="UniProtKB-UniRule"/>
</dbReference>
<sequence>MAKKPKIPATTNANANGVPTSGNIFETLFGSVGEHHTPPSLFSDTNPLRRKPTIPSQPPNQQNQQVGSVLGSAGNPSNGVDENPSFVEVKEKKRKNKEKKKLGSDAGLIGESYETHLEINKLNVGFGSDEGVGKDRNGEDGNPSFVELKKKKRKSKEKKEPGLDSGSLDETPETHLETKKSKMSEVKSCNFGVESEEGGGGKDSGMEVEAVQEQGEGKNQNVCVGLEVKGMDKKKKKKRKRDEVEAEYEARRYGVNGEGGEGELGGKVVGEKRKKADDTMDAVVSKEGFDDEAKLIRTVFVGNLPLKVKKKALFRDFSQFGEVDSVRIRSVPLLDTKTPRKGAIIQKKINDAVDSVHAYIVFKTEQAAEASLAHNMSVVGGNHIRVDKACPPRKKIKGENAPLYDNKRTVFVGNLPFYVKDEEIYQFFSGIKELESSIEAIRVVRDAGTSMGKGIAYILFKTRVCVTVLQGIFVGAANLVVKKRSLKLRDRELRLSHARSDVTPSKRKNQSPGGANNFPTKKLAVDSRTPYSHNNVNTKASTSYQGLRGSKSGVQKKVPTKKIVEAVKFKSRTHKREKREEGKGKRPSVAARKAKALKVGGGSSKQTAKKRKMDSRTPESARFNKKTKISK</sequence>
<evidence type="ECO:0000313" key="8">
    <source>
        <dbReference type="EMBL" id="KAF7127524.1"/>
    </source>
</evidence>
<dbReference type="SMART" id="SM00360">
    <property type="entry name" value="RRM"/>
    <property type="match status" value="2"/>
</dbReference>
<dbReference type="InterPro" id="IPR012677">
    <property type="entry name" value="Nucleotide-bd_a/b_plait_sf"/>
</dbReference>
<feature type="domain" description="RRM" evidence="7">
    <location>
        <begin position="297"/>
        <end position="391"/>
    </location>
</feature>
<dbReference type="AlphaFoldDB" id="A0A834LB48"/>
<dbReference type="GO" id="GO:0005730">
    <property type="term" value="C:nucleolus"/>
    <property type="evidence" value="ECO:0007669"/>
    <property type="project" value="UniProtKB-SubCell"/>
</dbReference>
<dbReference type="OrthoDB" id="442677at2759"/>
<feature type="region of interest" description="Disordered" evidence="6">
    <location>
        <begin position="1"/>
        <end position="111"/>
    </location>
</feature>
<evidence type="ECO:0000256" key="5">
    <source>
        <dbReference type="PROSITE-ProRule" id="PRU00176"/>
    </source>
</evidence>
<feature type="region of interest" description="Disordered" evidence="6">
    <location>
        <begin position="124"/>
        <end position="208"/>
    </location>
</feature>
<name>A0A834LB48_RHOSS</name>
<keyword evidence="9" id="KW-1185">Reference proteome</keyword>
<protein>
    <recommendedName>
        <fullName evidence="7">RRM domain-containing protein</fullName>
    </recommendedName>
</protein>
<feature type="compositionally biased region" description="Polar residues" evidence="6">
    <location>
        <begin position="9"/>
        <end position="24"/>
    </location>
</feature>
<dbReference type="Proteomes" id="UP000626092">
    <property type="component" value="Unassembled WGS sequence"/>
</dbReference>
<evidence type="ECO:0000256" key="1">
    <source>
        <dbReference type="ARBA" id="ARBA00004604"/>
    </source>
</evidence>
<dbReference type="CDD" id="cd12394">
    <property type="entry name" value="RRM1_RBM34"/>
    <property type="match status" value="1"/>
</dbReference>
<feature type="compositionally biased region" description="Polar residues" evidence="6">
    <location>
        <begin position="510"/>
        <end position="519"/>
    </location>
</feature>
<dbReference type="PANTHER" id="PTHR23236">
    <property type="entry name" value="EUKARYOTIC TRANSLATION INITIATION FACTOR 4B/4H"/>
    <property type="match status" value="1"/>
</dbReference>
<gene>
    <name evidence="8" type="ORF">RHSIM_Rhsim11G0018700</name>
</gene>
<keyword evidence="3 5" id="KW-0694">RNA-binding</keyword>
<dbReference type="Pfam" id="PF00076">
    <property type="entry name" value="RRM_1"/>
    <property type="match status" value="2"/>
</dbReference>
<comment type="subcellular location">
    <subcellularLocation>
        <location evidence="1">Nucleus</location>
        <location evidence="1">Nucleolus</location>
    </subcellularLocation>
</comment>